<keyword evidence="2" id="KW-1185">Reference proteome</keyword>
<evidence type="ECO:0000313" key="2">
    <source>
        <dbReference type="Proteomes" id="UP000230002"/>
    </source>
</evidence>
<dbReference type="OrthoDB" id="10338083at2759"/>
<proteinExistence type="predicted"/>
<evidence type="ECO:0000313" key="1">
    <source>
        <dbReference type="EMBL" id="PIL33634.1"/>
    </source>
</evidence>
<accession>A0A2G8SIN9</accession>
<comment type="caution">
    <text evidence="1">The sequence shown here is derived from an EMBL/GenBank/DDBJ whole genome shotgun (WGS) entry which is preliminary data.</text>
</comment>
<sequence length="504" mass="56835">MKHSSDMTLFAWGSIIGECCGFGSEDAVSAGARDAFKYLLASSPKDFESPSIYTPTVVKCEHVQHTYPPSTPVRVFTLEIKHISNVAIFQGTQESQATGDPQNGPFDRVELPRVTFTSYGVECRLPLFHAGDVTIALLLCQFLPSREHVGLILMRDPSSRDAYRPLYHAGCGLRRAKPHIGANGVIRLMTLGRDLHNIRFDGAIIRPEWRTIYILTSPPAGLTATHAAISRLSFNCTPNPFVYFPHWLLSRLSMLTFQALEQSCAHRHGVRFISPTGEHITVEIGVCSLRQRWDGSLTHWARVSCSRHCPYEGNTHVHDAHDCAKDHVISWPLWTKEFGTKERTVRLSFVPHERARKSTLIVHLELKGAAYENMLQKAQTVIPSQEELDMMRAFPKERWGDRRLGPPLRGNIGYREFLQSQLWRLGPSGLGLGLCVPSSACSHKSGRMLITPAHPGRSRVPFIVREEFRLIYPYVDALARQAIDRLGNDTSSRNLQRWDTWPLD</sequence>
<organism evidence="1 2">
    <name type="scientific">Ganoderma sinense ZZ0214-1</name>
    <dbReference type="NCBI Taxonomy" id="1077348"/>
    <lineage>
        <taxon>Eukaryota</taxon>
        <taxon>Fungi</taxon>
        <taxon>Dikarya</taxon>
        <taxon>Basidiomycota</taxon>
        <taxon>Agaricomycotina</taxon>
        <taxon>Agaricomycetes</taxon>
        <taxon>Polyporales</taxon>
        <taxon>Polyporaceae</taxon>
        <taxon>Ganoderma</taxon>
    </lineage>
</organism>
<dbReference type="Proteomes" id="UP000230002">
    <property type="component" value="Unassembled WGS sequence"/>
</dbReference>
<gene>
    <name evidence="1" type="ORF">GSI_04257</name>
</gene>
<protein>
    <submittedName>
        <fullName evidence="1">Uncharacterized protein</fullName>
    </submittedName>
</protein>
<reference evidence="1 2" key="1">
    <citation type="journal article" date="2015" name="Sci. Rep.">
        <title>Chromosome-level genome map provides insights into diverse defense mechanisms in the medicinal fungus Ganoderma sinense.</title>
        <authorList>
            <person name="Zhu Y."/>
            <person name="Xu J."/>
            <person name="Sun C."/>
            <person name="Zhou S."/>
            <person name="Xu H."/>
            <person name="Nelson D.R."/>
            <person name="Qian J."/>
            <person name="Song J."/>
            <person name="Luo H."/>
            <person name="Xiang L."/>
            <person name="Li Y."/>
            <person name="Xu Z."/>
            <person name="Ji A."/>
            <person name="Wang L."/>
            <person name="Lu S."/>
            <person name="Hayward A."/>
            <person name="Sun W."/>
            <person name="Li X."/>
            <person name="Schwartz D.C."/>
            <person name="Wang Y."/>
            <person name="Chen S."/>
        </authorList>
    </citation>
    <scope>NUCLEOTIDE SEQUENCE [LARGE SCALE GENOMIC DNA]</scope>
    <source>
        <strain evidence="1 2">ZZ0214-1</strain>
    </source>
</reference>
<dbReference type="AlphaFoldDB" id="A0A2G8SIN9"/>
<name>A0A2G8SIN9_9APHY</name>
<dbReference type="EMBL" id="AYKW01000007">
    <property type="protein sequence ID" value="PIL33634.1"/>
    <property type="molecule type" value="Genomic_DNA"/>
</dbReference>